<evidence type="ECO:0000313" key="3">
    <source>
        <dbReference type="Proteomes" id="UP000245956"/>
    </source>
</evidence>
<proteinExistence type="predicted"/>
<feature type="region of interest" description="Disordered" evidence="1">
    <location>
        <begin position="175"/>
        <end position="214"/>
    </location>
</feature>
<evidence type="ECO:0000313" key="2">
    <source>
        <dbReference type="EMBL" id="PWI67075.1"/>
    </source>
</evidence>
<organism evidence="2 3">
    <name type="scientific">Purpureocillium lilacinum</name>
    <name type="common">Paecilomyces lilacinus</name>
    <dbReference type="NCBI Taxonomy" id="33203"/>
    <lineage>
        <taxon>Eukaryota</taxon>
        <taxon>Fungi</taxon>
        <taxon>Dikarya</taxon>
        <taxon>Ascomycota</taxon>
        <taxon>Pezizomycotina</taxon>
        <taxon>Sordariomycetes</taxon>
        <taxon>Hypocreomycetidae</taxon>
        <taxon>Hypocreales</taxon>
        <taxon>Ophiocordycipitaceae</taxon>
        <taxon>Purpureocillium</taxon>
    </lineage>
</organism>
<feature type="compositionally biased region" description="Basic residues" evidence="1">
    <location>
        <begin position="133"/>
        <end position="142"/>
    </location>
</feature>
<protein>
    <submittedName>
        <fullName evidence="2">Uncharacterized protein</fullName>
    </submittedName>
</protein>
<feature type="region of interest" description="Disordered" evidence="1">
    <location>
        <begin position="1"/>
        <end position="46"/>
    </location>
</feature>
<dbReference type="AlphaFoldDB" id="A0A2U3DXT6"/>
<comment type="caution">
    <text evidence="2">The sequence shown here is derived from an EMBL/GenBank/DDBJ whole genome shotgun (WGS) entry which is preliminary data.</text>
</comment>
<feature type="compositionally biased region" description="Low complexity" evidence="1">
    <location>
        <begin position="25"/>
        <end position="42"/>
    </location>
</feature>
<name>A0A2U3DXT6_PURLI</name>
<sequence>MESKPSTFATAHSTQQGPPHWPRDAGGAASPSGAARPIPAGPEFAERRPSIPQADLRSAAAAATDFIAILSSRSFTRIAIALFQFLASTRSSNSASPFWPAHSAEARRMHAVAAVVPVVHTRSWKDQDLDRARKQKSLRKPHSDKPLAGGHGCTCVRRFGWAATCTLHNTAVVESLDKSSPKRPQNAPKASPPLEPGGQPQPTLDPSDLISKGEMNGDVVSHAETQILNQLGAVESERQHLCEYFYGDAGAGGGPRVQDEAEYQRWLWQSFNEWIEYMYPDASRECD</sequence>
<feature type="region of interest" description="Disordered" evidence="1">
    <location>
        <begin position="127"/>
        <end position="149"/>
    </location>
</feature>
<feature type="compositionally biased region" description="Polar residues" evidence="1">
    <location>
        <begin position="1"/>
        <end position="17"/>
    </location>
</feature>
<dbReference type="Proteomes" id="UP000245956">
    <property type="component" value="Unassembled WGS sequence"/>
</dbReference>
<reference evidence="2 3" key="1">
    <citation type="journal article" date="2016" name="Front. Microbiol.">
        <title>Genome and transcriptome sequences reveal the specific parasitism of the nematophagous Purpureocillium lilacinum 36-1.</title>
        <authorList>
            <person name="Xie J."/>
            <person name="Li S."/>
            <person name="Mo C."/>
            <person name="Xiao X."/>
            <person name="Peng D."/>
            <person name="Wang G."/>
            <person name="Xiao Y."/>
        </authorList>
    </citation>
    <scope>NUCLEOTIDE SEQUENCE [LARGE SCALE GENOMIC DNA]</scope>
    <source>
        <strain evidence="2 3">36-1</strain>
    </source>
</reference>
<gene>
    <name evidence="2" type="ORF">PCL_04581</name>
</gene>
<dbReference type="EMBL" id="LCWV01000021">
    <property type="protein sequence ID" value="PWI67075.1"/>
    <property type="molecule type" value="Genomic_DNA"/>
</dbReference>
<evidence type="ECO:0000256" key="1">
    <source>
        <dbReference type="SAM" id="MobiDB-lite"/>
    </source>
</evidence>
<accession>A0A2U3DXT6</accession>